<proteinExistence type="inferred from homology"/>
<reference evidence="10 11" key="1">
    <citation type="submission" date="2020-08" db="EMBL/GenBank/DDBJ databases">
        <title>Novel species isolated from subtropical streams in China.</title>
        <authorList>
            <person name="Lu H."/>
        </authorList>
    </citation>
    <scope>NUCLEOTIDE SEQUENCE [LARGE SCALE GENOMIC DNA]</scope>
    <source>
        <strain evidence="10 11">CY18W</strain>
    </source>
</reference>
<evidence type="ECO:0000256" key="6">
    <source>
        <dbReference type="ARBA" id="ARBA00023110"/>
    </source>
</evidence>
<name>A0ABR6ZJ79_9BURK</name>
<dbReference type="Gene3D" id="3.10.50.40">
    <property type="match status" value="1"/>
</dbReference>
<comment type="similarity">
    <text evidence="3">Belongs to the FKBP-type PPIase family.</text>
</comment>
<protein>
    <recommendedName>
        <fullName evidence="4">peptidylprolyl isomerase</fullName>
        <ecNumber evidence="4">5.2.1.8</ecNumber>
    </recommendedName>
</protein>
<evidence type="ECO:0000256" key="9">
    <source>
        <dbReference type="SAM" id="MobiDB-lite"/>
    </source>
</evidence>
<evidence type="ECO:0000256" key="1">
    <source>
        <dbReference type="ARBA" id="ARBA00000971"/>
    </source>
</evidence>
<feature type="region of interest" description="Disordered" evidence="9">
    <location>
        <begin position="155"/>
        <end position="188"/>
    </location>
</feature>
<evidence type="ECO:0000313" key="10">
    <source>
        <dbReference type="EMBL" id="MBC3915937.1"/>
    </source>
</evidence>
<evidence type="ECO:0000256" key="3">
    <source>
        <dbReference type="ARBA" id="ARBA00006577"/>
    </source>
</evidence>
<evidence type="ECO:0000256" key="4">
    <source>
        <dbReference type="ARBA" id="ARBA00013194"/>
    </source>
</evidence>
<organism evidence="10 11">
    <name type="scientific">Undibacterium hunanense</name>
    <dbReference type="NCBI Taxonomy" id="2762292"/>
    <lineage>
        <taxon>Bacteria</taxon>
        <taxon>Pseudomonadati</taxon>
        <taxon>Pseudomonadota</taxon>
        <taxon>Betaproteobacteria</taxon>
        <taxon>Burkholderiales</taxon>
        <taxon>Oxalobacteraceae</taxon>
        <taxon>Undibacterium</taxon>
    </lineage>
</organism>
<gene>
    <name evidence="10" type="ORF">H8L32_00435</name>
</gene>
<dbReference type="SUPFAM" id="SSF54534">
    <property type="entry name" value="FKBP-like"/>
    <property type="match status" value="1"/>
</dbReference>
<sequence>MKIGKNSVVTARYTLKDAQDNLIEEGQEPMVYLHGGYDAVFPKIEEALEGKEKGFSATIQLNPEDAFGDYDAELVKVEPRERFPSPLEVGMQFEGMPEDSEESADSDDGDAHIFTVTDIADDKVVLDGNHPLAGIALRFSLTVEDVREASEEEIAHGHVHGAHGHHHDDDDGDDEDDANAEYRSHKLH</sequence>
<dbReference type="EMBL" id="JACOGF010000001">
    <property type="protein sequence ID" value="MBC3915937.1"/>
    <property type="molecule type" value="Genomic_DNA"/>
</dbReference>
<dbReference type="PANTHER" id="PTHR47861:SF3">
    <property type="entry name" value="FKBP-TYPE PEPTIDYL-PROLYL CIS-TRANS ISOMERASE SLYD"/>
    <property type="match status" value="1"/>
</dbReference>
<feature type="compositionally biased region" description="Acidic residues" evidence="9">
    <location>
        <begin position="170"/>
        <end position="179"/>
    </location>
</feature>
<evidence type="ECO:0000256" key="7">
    <source>
        <dbReference type="ARBA" id="ARBA00023186"/>
    </source>
</evidence>
<dbReference type="InterPro" id="IPR046357">
    <property type="entry name" value="PPIase_dom_sf"/>
</dbReference>
<accession>A0ABR6ZJ79</accession>
<evidence type="ECO:0000256" key="8">
    <source>
        <dbReference type="ARBA" id="ARBA00023235"/>
    </source>
</evidence>
<dbReference type="RefSeq" id="WP_186945204.1">
    <property type="nucleotide sequence ID" value="NZ_JACOGF010000001.1"/>
</dbReference>
<dbReference type="EC" id="5.2.1.8" evidence="4"/>
<keyword evidence="11" id="KW-1185">Reference proteome</keyword>
<comment type="subcellular location">
    <subcellularLocation>
        <location evidence="2">Cytoplasm</location>
    </subcellularLocation>
</comment>
<comment type="caution">
    <text evidence="10">The sequence shown here is derived from an EMBL/GenBank/DDBJ whole genome shotgun (WGS) entry which is preliminary data.</text>
</comment>
<keyword evidence="7" id="KW-0143">Chaperone</keyword>
<keyword evidence="8 10" id="KW-0413">Isomerase</keyword>
<keyword evidence="6" id="KW-0697">Rotamase</keyword>
<evidence type="ECO:0000256" key="2">
    <source>
        <dbReference type="ARBA" id="ARBA00004496"/>
    </source>
</evidence>
<keyword evidence="5" id="KW-0963">Cytoplasm</keyword>
<evidence type="ECO:0000256" key="5">
    <source>
        <dbReference type="ARBA" id="ARBA00022490"/>
    </source>
</evidence>
<comment type="catalytic activity">
    <reaction evidence="1">
        <text>[protein]-peptidylproline (omega=180) = [protein]-peptidylproline (omega=0)</text>
        <dbReference type="Rhea" id="RHEA:16237"/>
        <dbReference type="Rhea" id="RHEA-COMP:10747"/>
        <dbReference type="Rhea" id="RHEA-COMP:10748"/>
        <dbReference type="ChEBI" id="CHEBI:83833"/>
        <dbReference type="ChEBI" id="CHEBI:83834"/>
        <dbReference type="EC" id="5.2.1.8"/>
    </reaction>
</comment>
<dbReference type="Proteomes" id="UP000650424">
    <property type="component" value="Unassembled WGS sequence"/>
</dbReference>
<evidence type="ECO:0000313" key="11">
    <source>
        <dbReference type="Proteomes" id="UP000650424"/>
    </source>
</evidence>
<dbReference type="PANTHER" id="PTHR47861">
    <property type="entry name" value="FKBP-TYPE PEPTIDYL-PROLYL CIS-TRANS ISOMERASE SLYD"/>
    <property type="match status" value="1"/>
</dbReference>
<dbReference type="GO" id="GO:0016853">
    <property type="term" value="F:isomerase activity"/>
    <property type="evidence" value="ECO:0007669"/>
    <property type="project" value="UniProtKB-KW"/>
</dbReference>